<feature type="compositionally biased region" description="Basic and acidic residues" evidence="5">
    <location>
        <begin position="366"/>
        <end position="381"/>
    </location>
</feature>
<feature type="coiled-coil region" evidence="4">
    <location>
        <begin position="210"/>
        <end position="245"/>
    </location>
</feature>
<keyword evidence="8" id="KW-1185">Reference proteome</keyword>
<keyword evidence="1" id="KW-0479">Metal-binding</keyword>
<gene>
    <name evidence="7" type="ORF">CEUTPL_LOCUS9730</name>
</gene>
<organism evidence="7 8">
    <name type="scientific">Ceutorhynchus assimilis</name>
    <name type="common">cabbage seed weevil</name>
    <dbReference type="NCBI Taxonomy" id="467358"/>
    <lineage>
        <taxon>Eukaryota</taxon>
        <taxon>Metazoa</taxon>
        <taxon>Ecdysozoa</taxon>
        <taxon>Arthropoda</taxon>
        <taxon>Hexapoda</taxon>
        <taxon>Insecta</taxon>
        <taxon>Pterygota</taxon>
        <taxon>Neoptera</taxon>
        <taxon>Endopterygota</taxon>
        <taxon>Coleoptera</taxon>
        <taxon>Polyphaga</taxon>
        <taxon>Cucujiformia</taxon>
        <taxon>Curculionidae</taxon>
        <taxon>Ceutorhynchinae</taxon>
        <taxon>Ceutorhynchus</taxon>
    </lineage>
</organism>
<dbReference type="Proteomes" id="UP001152799">
    <property type="component" value="Chromosome 5"/>
</dbReference>
<sequence>MEFSLEERKKQLKSLKQFIQASETSVNAVFKSVGWTIPKTSQDKPKVICPFNKHHSVSQETLQKHLDECSLNSAGYQEKELLLPELDETEYSIKLTREKKIEALTVAKAKHSDFKIVWNGRDPDPMSSDRLISTYSPDERLALYDYTIKHTKAPPKPDEFTLELPDKKEKKGQSEKDRLTNERDSKRRSVKYKSTHTSKKSQTEIMKEVIDNQMELYKDWVKQKEEQEKREKEELEKIAKEKIRKQAKQYQPIANTYDKNLKVENQWSAAYTNNYNQGVITDWSHLYQAGSDLYGNSGQYAEQSGCSQPNNSIDPMASYTDTSQFTNYYGATSSDIYGNIGKPEDYYLGENSQIAEEDQLLVGDTNYKKTKEPLHSRDRRK</sequence>
<dbReference type="InterPro" id="IPR022776">
    <property type="entry name" value="TRM13/UPF0224_CHHC_Znf_dom"/>
</dbReference>
<reference evidence="7" key="1">
    <citation type="submission" date="2022-01" db="EMBL/GenBank/DDBJ databases">
        <authorList>
            <person name="King R."/>
        </authorList>
    </citation>
    <scope>NUCLEOTIDE SEQUENCE</scope>
</reference>
<evidence type="ECO:0000256" key="3">
    <source>
        <dbReference type="ARBA" id="ARBA00022833"/>
    </source>
</evidence>
<feature type="region of interest" description="Disordered" evidence="5">
    <location>
        <begin position="154"/>
        <end position="201"/>
    </location>
</feature>
<dbReference type="GO" id="GO:0008270">
    <property type="term" value="F:zinc ion binding"/>
    <property type="evidence" value="ECO:0007669"/>
    <property type="project" value="UniProtKB-KW"/>
</dbReference>
<evidence type="ECO:0000313" key="8">
    <source>
        <dbReference type="Proteomes" id="UP001152799"/>
    </source>
</evidence>
<dbReference type="OrthoDB" id="69229at2759"/>
<evidence type="ECO:0000313" key="7">
    <source>
        <dbReference type="EMBL" id="CAG9769215.1"/>
    </source>
</evidence>
<protein>
    <recommendedName>
        <fullName evidence="6">CHHC U11-48K-type domain-containing protein</fullName>
    </recommendedName>
</protein>
<evidence type="ECO:0000256" key="4">
    <source>
        <dbReference type="SAM" id="Coils"/>
    </source>
</evidence>
<dbReference type="PROSITE" id="PS51800">
    <property type="entry name" value="ZF_CHHC_U11_48K"/>
    <property type="match status" value="1"/>
</dbReference>
<evidence type="ECO:0000259" key="6">
    <source>
        <dbReference type="PROSITE" id="PS51800"/>
    </source>
</evidence>
<evidence type="ECO:0000256" key="2">
    <source>
        <dbReference type="ARBA" id="ARBA00022771"/>
    </source>
</evidence>
<evidence type="ECO:0000256" key="1">
    <source>
        <dbReference type="ARBA" id="ARBA00022723"/>
    </source>
</evidence>
<dbReference type="EMBL" id="OU892281">
    <property type="protein sequence ID" value="CAG9769215.1"/>
    <property type="molecule type" value="Genomic_DNA"/>
</dbReference>
<dbReference type="AlphaFoldDB" id="A0A9N9QQ68"/>
<proteinExistence type="predicted"/>
<keyword evidence="3" id="KW-0862">Zinc</keyword>
<feature type="compositionally biased region" description="Basic residues" evidence="5">
    <location>
        <begin position="188"/>
        <end position="199"/>
    </location>
</feature>
<accession>A0A9N9QQ68</accession>
<feature type="compositionally biased region" description="Basic and acidic residues" evidence="5">
    <location>
        <begin position="155"/>
        <end position="187"/>
    </location>
</feature>
<keyword evidence="2" id="KW-0863">Zinc-finger</keyword>
<feature type="domain" description="CHHC U11-48K-type" evidence="6">
    <location>
        <begin position="46"/>
        <end position="73"/>
    </location>
</feature>
<keyword evidence="4" id="KW-0175">Coiled coil</keyword>
<name>A0A9N9QQ68_9CUCU</name>
<feature type="region of interest" description="Disordered" evidence="5">
    <location>
        <begin position="358"/>
        <end position="381"/>
    </location>
</feature>
<dbReference type="Pfam" id="PF05253">
    <property type="entry name" value="zf-U11-48K"/>
    <property type="match status" value="1"/>
</dbReference>
<evidence type="ECO:0000256" key="5">
    <source>
        <dbReference type="SAM" id="MobiDB-lite"/>
    </source>
</evidence>